<gene>
    <name evidence="4" type="ORF">Esi_0330_0004</name>
</gene>
<organism evidence="4 5">
    <name type="scientific">Ectocarpus siliculosus</name>
    <name type="common">Brown alga</name>
    <name type="synonym">Conferva siliculosa</name>
    <dbReference type="NCBI Taxonomy" id="2880"/>
    <lineage>
        <taxon>Eukaryota</taxon>
        <taxon>Sar</taxon>
        <taxon>Stramenopiles</taxon>
        <taxon>Ochrophyta</taxon>
        <taxon>PX clade</taxon>
        <taxon>Phaeophyceae</taxon>
        <taxon>Ectocarpales</taxon>
        <taxon>Ectocarpaceae</taxon>
        <taxon>Ectocarpus</taxon>
    </lineage>
</organism>
<dbReference type="AlphaFoldDB" id="D7FXR0"/>
<dbReference type="OrthoDB" id="10266805at2759"/>
<feature type="region of interest" description="Disordered" evidence="1">
    <location>
        <begin position="121"/>
        <end position="179"/>
    </location>
</feature>
<evidence type="ECO:0000256" key="2">
    <source>
        <dbReference type="SAM" id="Phobius"/>
    </source>
</evidence>
<proteinExistence type="predicted"/>
<feature type="transmembrane region" description="Helical" evidence="2">
    <location>
        <begin position="91"/>
        <end position="114"/>
    </location>
</feature>
<evidence type="ECO:0000256" key="1">
    <source>
        <dbReference type="SAM" id="MobiDB-lite"/>
    </source>
</evidence>
<accession>D7FXR0</accession>
<reference evidence="4 5" key="1">
    <citation type="journal article" date="2010" name="Nature">
        <title>The Ectocarpus genome and the independent evolution of multicellularity in brown algae.</title>
        <authorList>
            <person name="Cock J.M."/>
            <person name="Sterck L."/>
            <person name="Rouze P."/>
            <person name="Scornet D."/>
            <person name="Allen A.E."/>
            <person name="Amoutzias G."/>
            <person name="Anthouard V."/>
            <person name="Artiguenave F."/>
            <person name="Aury J.M."/>
            <person name="Badger J.H."/>
            <person name="Beszteri B."/>
            <person name="Billiau K."/>
            <person name="Bonnet E."/>
            <person name="Bothwell J.H."/>
            <person name="Bowler C."/>
            <person name="Boyen C."/>
            <person name="Brownlee C."/>
            <person name="Carrano C.J."/>
            <person name="Charrier B."/>
            <person name="Cho G.Y."/>
            <person name="Coelho S.M."/>
            <person name="Collen J."/>
            <person name="Corre E."/>
            <person name="Da Silva C."/>
            <person name="Delage L."/>
            <person name="Delaroque N."/>
            <person name="Dittami S.M."/>
            <person name="Doulbeau S."/>
            <person name="Elias M."/>
            <person name="Farnham G."/>
            <person name="Gachon C.M."/>
            <person name="Gschloessl B."/>
            <person name="Heesch S."/>
            <person name="Jabbari K."/>
            <person name="Jubin C."/>
            <person name="Kawai H."/>
            <person name="Kimura K."/>
            <person name="Kloareg B."/>
            <person name="Kupper F.C."/>
            <person name="Lang D."/>
            <person name="Le Bail A."/>
            <person name="Leblanc C."/>
            <person name="Lerouge P."/>
            <person name="Lohr M."/>
            <person name="Lopez P.J."/>
            <person name="Martens C."/>
            <person name="Maumus F."/>
            <person name="Michel G."/>
            <person name="Miranda-Saavedra D."/>
            <person name="Morales J."/>
            <person name="Moreau H."/>
            <person name="Motomura T."/>
            <person name="Nagasato C."/>
            <person name="Napoli C.A."/>
            <person name="Nelson D.R."/>
            <person name="Nyvall-Collen P."/>
            <person name="Peters A.F."/>
            <person name="Pommier C."/>
            <person name="Potin P."/>
            <person name="Poulain J."/>
            <person name="Quesneville H."/>
            <person name="Read B."/>
            <person name="Rensing S.A."/>
            <person name="Ritter A."/>
            <person name="Rousvoal S."/>
            <person name="Samanta M."/>
            <person name="Samson G."/>
            <person name="Schroeder D.C."/>
            <person name="Segurens B."/>
            <person name="Strittmatter M."/>
            <person name="Tonon T."/>
            <person name="Tregear J.W."/>
            <person name="Valentin K."/>
            <person name="von Dassow P."/>
            <person name="Yamagishi T."/>
            <person name="Van de Peer Y."/>
            <person name="Wincker P."/>
        </authorList>
    </citation>
    <scope>NUCLEOTIDE SEQUENCE [LARGE SCALE GENOMIC DNA]</scope>
    <source>
        <strain evidence="5">Ec32 / CCAP1310/4</strain>
    </source>
</reference>
<evidence type="ECO:0000313" key="5">
    <source>
        <dbReference type="Proteomes" id="UP000002630"/>
    </source>
</evidence>
<keyword evidence="2" id="KW-0812">Transmembrane</keyword>
<dbReference type="InterPro" id="IPR038607">
    <property type="entry name" value="PhoD-like_sf"/>
</dbReference>
<dbReference type="Pfam" id="PF09423">
    <property type="entry name" value="PhoD"/>
    <property type="match status" value="1"/>
</dbReference>
<dbReference type="EMBL" id="FN649760">
    <property type="protein sequence ID" value="CBJ32323.1"/>
    <property type="molecule type" value="Genomic_DNA"/>
</dbReference>
<keyword evidence="2" id="KW-0472">Membrane</keyword>
<dbReference type="InParanoid" id="D7FXR0"/>
<dbReference type="PANTHER" id="PTHR33987">
    <property type="entry name" value="CALCINEURIN-LIKE METALLO-PHOSPHOESTERASE SUPERFAMILY PROTEIN"/>
    <property type="match status" value="1"/>
</dbReference>
<dbReference type="InterPro" id="IPR029052">
    <property type="entry name" value="Metallo-depent_PP-like"/>
</dbReference>
<keyword evidence="2" id="KW-1133">Transmembrane helix</keyword>
<dbReference type="Gene3D" id="3.60.21.70">
    <property type="entry name" value="PhoD-like phosphatase"/>
    <property type="match status" value="1"/>
</dbReference>
<dbReference type="SUPFAM" id="SSF56300">
    <property type="entry name" value="Metallo-dependent phosphatases"/>
    <property type="match status" value="1"/>
</dbReference>
<evidence type="ECO:0000259" key="3">
    <source>
        <dbReference type="Pfam" id="PF09423"/>
    </source>
</evidence>
<protein>
    <recommendedName>
        <fullName evidence="3">PhoD-like phosphatase metallophosphatase domain-containing protein</fullName>
    </recommendedName>
</protein>
<dbReference type="InterPro" id="IPR018946">
    <property type="entry name" value="PhoD-like_MPP"/>
</dbReference>
<name>D7FXR0_ECTSI</name>
<sequence length="575" mass="63143">MATRGEVDPVVGGKEDVDDAQVEVELHALGGDTATGFSPLEDVETLGSRSSAAVAHSGVVGGMLGGRGKGGGRHARLETESERLARRSQRMLFWALSAVAGLLAILVGLVAVAVREGIHIGDGGGGRQTYDEQQQEGSVAGDGIGGREVEGHPGRSGAAYLDPSHHTRGAGRLDLGRGHGVPRQPGKPWCAAGDPNHGLRKFQTMIRNPEYNQFLDFMCPAARGLAMTPPPGTNSAICPRTILGTWDDHDYGWNDGDSRNEQKWLFKNMFLDAIGEDRNSPRRNAHQGMWHKHVLNSGTDREIEVFLLDERYDRDTKPCYLRRSYCEKILEDMDAGGNTTSYTVWCTDFLRGGHGGNGSCCQHDENIFFGWCLEPSSRDSPFWEEACDSSSREFGKRWLVFDEETGDLRHPDGTEEVDSQDSPFCEVLGREQRAWLQRELDQSTASLRLIVSGSVVLGRPGNNSHICEDGEPCQCSNDDWDCYRPAQQNLLSQVSKAPGCSVILTGDYHYGDIKALIPGGETPYWEWYSSEGNDFPVYQGSSATSWTFYEKAGDGIGHDNFDSGEESVLRHVLPR</sequence>
<keyword evidence="5" id="KW-1185">Reference proteome</keyword>
<feature type="domain" description="PhoD-like phosphatase metallophosphatase" evidence="3">
    <location>
        <begin position="419"/>
        <end position="516"/>
    </location>
</feature>
<evidence type="ECO:0000313" key="4">
    <source>
        <dbReference type="EMBL" id="CBJ32323.1"/>
    </source>
</evidence>
<dbReference type="STRING" id="2880.D7FXR0"/>
<dbReference type="PANTHER" id="PTHR33987:SF2">
    <property type="entry name" value="ALKALINE PHOSPHATASE D"/>
    <property type="match status" value="1"/>
</dbReference>
<dbReference type="Proteomes" id="UP000002630">
    <property type="component" value="Unassembled WGS sequence"/>
</dbReference>